<dbReference type="PROSITE" id="PS00395">
    <property type="entry name" value="ALANINE_RACEMASE"/>
    <property type="match status" value="1"/>
</dbReference>
<dbReference type="GO" id="GO:0008784">
    <property type="term" value="F:alanine racemase activity"/>
    <property type="evidence" value="ECO:0007669"/>
    <property type="project" value="UniProtKB-UniRule"/>
</dbReference>
<dbReference type="InterPro" id="IPR020622">
    <property type="entry name" value="Ala_racemase_pyridoxalP-BS"/>
</dbReference>
<dbReference type="HAMAP" id="MF_01201">
    <property type="entry name" value="Ala_racemase"/>
    <property type="match status" value="1"/>
</dbReference>
<comment type="similarity">
    <text evidence="3 7">Belongs to the alanine racemase family.</text>
</comment>
<dbReference type="UniPathway" id="UPA00042">
    <property type="reaction ID" value="UER00497"/>
</dbReference>
<dbReference type="CDD" id="cd00430">
    <property type="entry name" value="PLPDE_III_AR"/>
    <property type="match status" value="1"/>
</dbReference>
<dbReference type="SMART" id="SM01005">
    <property type="entry name" value="Ala_racemase_C"/>
    <property type="match status" value="1"/>
</dbReference>
<keyword evidence="12" id="KW-1185">Reference proteome</keyword>
<evidence type="ECO:0000256" key="3">
    <source>
        <dbReference type="ARBA" id="ARBA00007880"/>
    </source>
</evidence>
<dbReference type="SUPFAM" id="SSF51419">
    <property type="entry name" value="PLP-binding barrel"/>
    <property type="match status" value="1"/>
</dbReference>
<comment type="catalytic activity">
    <reaction evidence="1 7">
        <text>L-alanine = D-alanine</text>
        <dbReference type="Rhea" id="RHEA:20249"/>
        <dbReference type="ChEBI" id="CHEBI:57416"/>
        <dbReference type="ChEBI" id="CHEBI:57972"/>
        <dbReference type="EC" id="5.1.1.1"/>
    </reaction>
</comment>
<dbReference type="InterPro" id="IPR009006">
    <property type="entry name" value="Ala_racemase/Decarboxylase_C"/>
</dbReference>
<dbReference type="InterPro" id="IPR001608">
    <property type="entry name" value="Ala_racemase_N"/>
</dbReference>
<evidence type="ECO:0000256" key="6">
    <source>
        <dbReference type="ARBA" id="ARBA00023235"/>
    </source>
</evidence>
<dbReference type="GO" id="GO:0030632">
    <property type="term" value="P:D-alanine biosynthetic process"/>
    <property type="evidence" value="ECO:0007669"/>
    <property type="project" value="UniProtKB-UniRule"/>
</dbReference>
<evidence type="ECO:0000256" key="9">
    <source>
        <dbReference type="PIRSR" id="PIRSR600821-52"/>
    </source>
</evidence>
<feature type="domain" description="Alanine racemase C-terminal" evidence="10">
    <location>
        <begin position="244"/>
        <end position="375"/>
    </location>
</feature>
<comment type="pathway">
    <text evidence="7">Amino-acid biosynthesis; D-alanine biosynthesis; D-alanine from L-alanine: step 1/1.</text>
</comment>
<dbReference type="Gene3D" id="2.40.37.10">
    <property type="entry name" value="Lyase, Ornithine Decarboxylase, Chain A, domain 1"/>
    <property type="match status" value="1"/>
</dbReference>
<dbReference type="InterPro" id="IPR029066">
    <property type="entry name" value="PLP-binding_barrel"/>
</dbReference>
<dbReference type="EC" id="5.1.1.1" evidence="4 7"/>
<dbReference type="EMBL" id="JACFXV010000043">
    <property type="protein sequence ID" value="MBA5776825.1"/>
    <property type="molecule type" value="Genomic_DNA"/>
</dbReference>
<comment type="cofactor">
    <cofactor evidence="2 7 8">
        <name>pyridoxal 5'-phosphate</name>
        <dbReference type="ChEBI" id="CHEBI:597326"/>
    </cofactor>
</comment>
<dbReference type="GO" id="GO:0030170">
    <property type="term" value="F:pyridoxal phosphate binding"/>
    <property type="evidence" value="ECO:0007669"/>
    <property type="project" value="UniProtKB-UniRule"/>
</dbReference>
<evidence type="ECO:0000256" key="4">
    <source>
        <dbReference type="ARBA" id="ARBA00013089"/>
    </source>
</evidence>
<evidence type="ECO:0000256" key="5">
    <source>
        <dbReference type="ARBA" id="ARBA00022898"/>
    </source>
</evidence>
<dbReference type="PANTHER" id="PTHR30511:SF0">
    <property type="entry name" value="ALANINE RACEMASE, CATABOLIC-RELATED"/>
    <property type="match status" value="1"/>
</dbReference>
<evidence type="ECO:0000313" key="11">
    <source>
        <dbReference type="EMBL" id="MBA5776825.1"/>
    </source>
</evidence>
<organism evidence="11 12">
    <name type="scientific">Stappia albiluteola</name>
    <dbReference type="NCBI Taxonomy" id="2758565"/>
    <lineage>
        <taxon>Bacteria</taxon>
        <taxon>Pseudomonadati</taxon>
        <taxon>Pseudomonadota</taxon>
        <taxon>Alphaproteobacteria</taxon>
        <taxon>Hyphomicrobiales</taxon>
        <taxon>Stappiaceae</taxon>
        <taxon>Stappia</taxon>
    </lineage>
</organism>
<feature type="active site" description="Proton acceptor; specific for L-alanine" evidence="7">
    <location>
        <position position="265"/>
    </location>
</feature>
<feature type="modified residue" description="N6-(pyridoxal phosphate)lysine" evidence="7 8">
    <location>
        <position position="47"/>
    </location>
</feature>
<comment type="function">
    <text evidence="7">Catalyzes the interconversion of L-alanine and D-alanine. May also act on other amino acids.</text>
</comment>
<evidence type="ECO:0000256" key="2">
    <source>
        <dbReference type="ARBA" id="ARBA00001933"/>
    </source>
</evidence>
<dbReference type="InterPro" id="IPR000821">
    <property type="entry name" value="Ala_racemase"/>
</dbReference>
<evidence type="ECO:0000256" key="7">
    <source>
        <dbReference type="HAMAP-Rule" id="MF_01201"/>
    </source>
</evidence>
<feature type="active site" description="Proton acceptor; specific for D-alanine" evidence="7">
    <location>
        <position position="47"/>
    </location>
</feature>
<name>A0A839ACI3_9HYPH</name>
<keyword evidence="5 7" id="KW-0663">Pyridoxal phosphate</keyword>
<evidence type="ECO:0000313" key="12">
    <source>
        <dbReference type="Proteomes" id="UP000541109"/>
    </source>
</evidence>
<dbReference type="GO" id="GO:0005829">
    <property type="term" value="C:cytosol"/>
    <property type="evidence" value="ECO:0007669"/>
    <property type="project" value="TreeGrafter"/>
</dbReference>
<evidence type="ECO:0000256" key="8">
    <source>
        <dbReference type="PIRSR" id="PIRSR600821-50"/>
    </source>
</evidence>
<proteinExistence type="inferred from homology"/>
<dbReference type="Pfam" id="PF00842">
    <property type="entry name" value="Ala_racemase_C"/>
    <property type="match status" value="1"/>
</dbReference>
<dbReference type="PANTHER" id="PTHR30511">
    <property type="entry name" value="ALANINE RACEMASE"/>
    <property type="match status" value="1"/>
</dbReference>
<accession>A0A839ACI3</accession>
<comment type="caution">
    <text evidence="11">The sequence shown here is derived from an EMBL/GenBank/DDBJ whole genome shotgun (WGS) entry which is preliminary data.</text>
</comment>
<feature type="binding site" evidence="7 9">
    <location>
        <position position="318"/>
    </location>
    <ligand>
        <name>substrate</name>
    </ligand>
</feature>
<sequence length="383" mass="40483">MVSTPARQDDGSLRSGRITIDLDAIADNWRTLSAKLKTGAECAAVVKADAYGLGIAEVAVALHAAGARTFFVATPEEGLALRALLSDAVIYILNGLYPNAAADYAAANLRPVIGSTSEAAVWSDFIRSAGIASPAALHVDTGMNRLGLTIDEARSLSQDDRSGFAPVLVISHLACADTPSHPMNAEQLVRFRTLKKLFPGSAMSFANSAGILLGQDYHFDLARPGIALYGARASTSGETPLRPVAKVEARLLMTRHVRKGETVGYGASYTAERDMRIGLVAVGYADGLLRLAGATDDRPGAFMSIGGRKVPILGRVTMDQTMISLESIAEDEAAPGRMVEVFGPDIAVDDVAASAETIGYELLTRLGQRLERRYIGGRHGLGD</sequence>
<evidence type="ECO:0000256" key="1">
    <source>
        <dbReference type="ARBA" id="ARBA00000316"/>
    </source>
</evidence>
<dbReference type="Proteomes" id="UP000541109">
    <property type="component" value="Unassembled WGS sequence"/>
</dbReference>
<keyword evidence="6 7" id="KW-0413">Isomerase</keyword>
<dbReference type="InterPro" id="IPR011079">
    <property type="entry name" value="Ala_racemase_C"/>
</dbReference>
<dbReference type="NCBIfam" id="TIGR00492">
    <property type="entry name" value="alr"/>
    <property type="match status" value="1"/>
</dbReference>
<dbReference type="PRINTS" id="PR00992">
    <property type="entry name" value="ALARACEMASE"/>
</dbReference>
<dbReference type="Gene3D" id="3.20.20.10">
    <property type="entry name" value="Alanine racemase"/>
    <property type="match status" value="1"/>
</dbReference>
<feature type="binding site" evidence="7 9">
    <location>
        <position position="145"/>
    </location>
    <ligand>
        <name>substrate</name>
    </ligand>
</feature>
<reference evidence="11 12" key="1">
    <citation type="submission" date="2020-07" db="EMBL/GenBank/DDBJ databases">
        <title>Stappia sp., F7233, whole genome shotgun sequencing project.</title>
        <authorList>
            <person name="Jiang S."/>
            <person name="Liu Z.W."/>
            <person name="Du Z.J."/>
        </authorList>
    </citation>
    <scope>NUCLEOTIDE SEQUENCE [LARGE SCALE GENOMIC DNA]</scope>
    <source>
        <strain evidence="11 12">F7233</strain>
    </source>
</reference>
<dbReference type="SUPFAM" id="SSF50621">
    <property type="entry name" value="Alanine racemase C-terminal domain-like"/>
    <property type="match status" value="1"/>
</dbReference>
<protein>
    <recommendedName>
        <fullName evidence="4 7">Alanine racemase</fullName>
        <ecNumber evidence="4 7">5.1.1.1</ecNumber>
    </recommendedName>
</protein>
<dbReference type="AlphaFoldDB" id="A0A839ACI3"/>
<dbReference type="RefSeq" id="WP_182163554.1">
    <property type="nucleotide sequence ID" value="NZ_JACFXV010000043.1"/>
</dbReference>
<dbReference type="Pfam" id="PF01168">
    <property type="entry name" value="Ala_racemase_N"/>
    <property type="match status" value="1"/>
</dbReference>
<gene>
    <name evidence="11" type="primary">alr</name>
    <name evidence="11" type="ORF">H2509_06745</name>
</gene>
<evidence type="ECO:0000259" key="10">
    <source>
        <dbReference type="SMART" id="SM01005"/>
    </source>
</evidence>